<evidence type="ECO:0000256" key="7">
    <source>
        <dbReference type="ARBA" id="ARBA00023237"/>
    </source>
</evidence>
<dbReference type="Proteomes" id="UP000189670">
    <property type="component" value="Unassembled WGS sequence"/>
</dbReference>
<dbReference type="GO" id="GO:0015288">
    <property type="term" value="F:porin activity"/>
    <property type="evidence" value="ECO:0007669"/>
    <property type="project" value="TreeGrafter"/>
</dbReference>
<dbReference type="SUPFAM" id="SSF56954">
    <property type="entry name" value="Outer membrane efflux proteins (OEP)"/>
    <property type="match status" value="1"/>
</dbReference>
<protein>
    <recommendedName>
        <fullName evidence="10">Outer membrane efflux protein</fullName>
    </recommendedName>
</protein>
<dbReference type="Pfam" id="PF02321">
    <property type="entry name" value="OEP"/>
    <property type="match status" value="1"/>
</dbReference>
<evidence type="ECO:0000256" key="6">
    <source>
        <dbReference type="ARBA" id="ARBA00023136"/>
    </source>
</evidence>
<evidence type="ECO:0000256" key="2">
    <source>
        <dbReference type="ARBA" id="ARBA00007613"/>
    </source>
</evidence>
<dbReference type="Gene3D" id="1.20.1600.10">
    <property type="entry name" value="Outer membrane efflux proteins (OEP)"/>
    <property type="match status" value="1"/>
</dbReference>
<comment type="subcellular location">
    <subcellularLocation>
        <location evidence="1">Cell outer membrane</location>
    </subcellularLocation>
</comment>
<evidence type="ECO:0000256" key="4">
    <source>
        <dbReference type="ARBA" id="ARBA00022452"/>
    </source>
</evidence>
<dbReference type="AlphaFoldDB" id="A0A1V1P575"/>
<dbReference type="InterPro" id="IPR003423">
    <property type="entry name" value="OMP_efflux"/>
</dbReference>
<accession>A0A1V1P575</accession>
<sequence length="492" mass="56407">MKQKIYIILLFCIIATPPSKVSCEDKKLNIRDVITHALENNLQLKVDRVSKHIQQDKYDAANTIFDPSIEAEASIANNSTKTDHYIFRSDTEKFDASIAKLMPNGDILSVNMVSKRQKTKPFLPATPATKTDFSHQLALSYIKPLMKGKGKDVVTTEIQVEKNNLTFEQLLLEQHMINTMTTAQIYYWELFKSKEQLQAQIKSLELAKTFLKTTQEKLDMGLIANSELLQAKAEVAAREEAVLISENEVKNNQDQLVQYIFGTIELDDENVLLDQKPVFEKMKDIQIKPQIQKALDYRIDFQLGKITLENANLNYNYYNNQIRPKIDLNILFSIDGDGKSNNIAYDQFFSGDNYSGQIGVSVEYPWKMRRDKANLSKASHERNQAKLSLANIKQKIILEVREALRNVLSLEKRFASTKVAQNLAEEKLKMEEDRFRSGYSTSYNVLQFQRDLTDAMVKNINAIVDYQIARVYLEKSTGVTLEVHQVKINPLL</sequence>
<organism evidence="8 9">
    <name type="scientific">Candidatus Magnetoglobus multicellularis str. Araruama</name>
    <dbReference type="NCBI Taxonomy" id="890399"/>
    <lineage>
        <taxon>Bacteria</taxon>
        <taxon>Pseudomonadati</taxon>
        <taxon>Thermodesulfobacteriota</taxon>
        <taxon>Desulfobacteria</taxon>
        <taxon>Desulfobacterales</taxon>
        <taxon>Desulfobacteraceae</taxon>
        <taxon>Candidatus Magnetoglobus</taxon>
    </lineage>
</organism>
<keyword evidence="6" id="KW-0472">Membrane</keyword>
<dbReference type="GO" id="GO:0009279">
    <property type="term" value="C:cell outer membrane"/>
    <property type="evidence" value="ECO:0007669"/>
    <property type="project" value="UniProtKB-SubCell"/>
</dbReference>
<keyword evidence="5" id="KW-0812">Transmembrane</keyword>
<dbReference type="GO" id="GO:1990281">
    <property type="term" value="C:efflux pump complex"/>
    <property type="evidence" value="ECO:0007669"/>
    <property type="project" value="TreeGrafter"/>
</dbReference>
<dbReference type="InterPro" id="IPR051906">
    <property type="entry name" value="TolC-like"/>
</dbReference>
<evidence type="ECO:0000256" key="1">
    <source>
        <dbReference type="ARBA" id="ARBA00004442"/>
    </source>
</evidence>
<dbReference type="PANTHER" id="PTHR30026">
    <property type="entry name" value="OUTER MEMBRANE PROTEIN TOLC"/>
    <property type="match status" value="1"/>
</dbReference>
<keyword evidence="3" id="KW-0813">Transport</keyword>
<comment type="caution">
    <text evidence="8">The sequence shown here is derived from an EMBL/GenBank/DDBJ whole genome shotgun (WGS) entry which is preliminary data.</text>
</comment>
<evidence type="ECO:0000256" key="5">
    <source>
        <dbReference type="ARBA" id="ARBA00022692"/>
    </source>
</evidence>
<reference evidence="9" key="1">
    <citation type="submission" date="2012-11" db="EMBL/GenBank/DDBJ databases">
        <authorList>
            <person name="Lucero-Rivera Y.E."/>
            <person name="Tovar-Ramirez D."/>
        </authorList>
    </citation>
    <scope>NUCLEOTIDE SEQUENCE [LARGE SCALE GENOMIC DNA]</scope>
    <source>
        <strain evidence="9">Araruama</strain>
    </source>
</reference>
<evidence type="ECO:0008006" key="10">
    <source>
        <dbReference type="Google" id="ProtNLM"/>
    </source>
</evidence>
<evidence type="ECO:0000256" key="3">
    <source>
        <dbReference type="ARBA" id="ARBA00022448"/>
    </source>
</evidence>
<dbReference type="PANTHER" id="PTHR30026:SF23">
    <property type="entry name" value="TO APRF-PUTATIVE OUTER MEMBRANE EFFLUX PROTEIN OR SECRETED ALKALINE PHOSPHATASE-RELATED"/>
    <property type="match status" value="1"/>
</dbReference>
<evidence type="ECO:0000313" key="9">
    <source>
        <dbReference type="Proteomes" id="UP000189670"/>
    </source>
</evidence>
<name>A0A1V1P575_9BACT</name>
<proteinExistence type="inferred from homology"/>
<comment type="similarity">
    <text evidence="2">Belongs to the outer membrane factor (OMF) (TC 1.B.17) family.</text>
</comment>
<keyword evidence="7" id="KW-0998">Cell outer membrane</keyword>
<gene>
    <name evidence="8" type="ORF">OMM_03543</name>
</gene>
<evidence type="ECO:0000313" key="8">
    <source>
        <dbReference type="EMBL" id="ETR70017.1"/>
    </source>
</evidence>
<dbReference type="EMBL" id="ATBP01000506">
    <property type="protein sequence ID" value="ETR70017.1"/>
    <property type="molecule type" value="Genomic_DNA"/>
</dbReference>
<keyword evidence="4" id="KW-1134">Transmembrane beta strand</keyword>
<dbReference type="GO" id="GO:0015562">
    <property type="term" value="F:efflux transmembrane transporter activity"/>
    <property type="evidence" value="ECO:0007669"/>
    <property type="project" value="InterPro"/>
</dbReference>